<gene>
    <name evidence="2" type="ORF">OIU85_003087</name>
</gene>
<dbReference type="AlphaFoldDB" id="A0A9Q0PYE3"/>
<reference evidence="2" key="2">
    <citation type="journal article" date="2023" name="Int. J. Mol. Sci.">
        <title>De Novo Assembly and Annotation of 11 Diverse Shrub Willow (Salix) Genomes Reveals Novel Gene Organization in Sex-Linked Regions.</title>
        <authorList>
            <person name="Hyden B."/>
            <person name="Feng K."/>
            <person name="Yates T.B."/>
            <person name="Jawdy S."/>
            <person name="Cereghino C."/>
            <person name="Smart L.B."/>
            <person name="Muchero W."/>
        </authorList>
    </citation>
    <scope>NUCLEOTIDE SEQUENCE [LARGE SCALE GENOMIC DNA]</scope>
    <source>
        <tissue evidence="2">Shoot tip</tissue>
    </source>
</reference>
<evidence type="ECO:0000313" key="2">
    <source>
        <dbReference type="EMBL" id="KAJ6696698.1"/>
    </source>
</evidence>
<dbReference type="EMBL" id="JAPFFL010000010">
    <property type="protein sequence ID" value="KAJ6696698.1"/>
    <property type="molecule type" value="Genomic_DNA"/>
</dbReference>
<dbReference type="PANTHER" id="PTHR35497:SF1">
    <property type="entry name" value="ACYL-UDP-N-ACETYLGLUCOSAMINE O-ACYLTRANSFERASE"/>
    <property type="match status" value="1"/>
</dbReference>
<evidence type="ECO:0000256" key="1">
    <source>
        <dbReference type="SAM" id="MobiDB-lite"/>
    </source>
</evidence>
<dbReference type="Proteomes" id="UP001151529">
    <property type="component" value="Chromosome 19"/>
</dbReference>
<keyword evidence="3" id="KW-1185">Reference proteome</keyword>
<organism evidence="2 3">
    <name type="scientific">Salix viminalis</name>
    <name type="common">Common osier</name>
    <name type="synonym">Basket willow</name>
    <dbReference type="NCBI Taxonomy" id="40686"/>
    <lineage>
        <taxon>Eukaryota</taxon>
        <taxon>Viridiplantae</taxon>
        <taxon>Streptophyta</taxon>
        <taxon>Embryophyta</taxon>
        <taxon>Tracheophyta</taxon>
        <taxon>Spermatophyta</taxon>
        <taxon>Magnoliopsida</taxon>
        <taxon>eudicotyledons</taxon>
        <taxon>Gunneridae</taxon>
        <taxon>Pentapetalae</taxon>
        <taxon>rosids</taxon>
        <taxon>fabids</taxon>
        <taxon>Malpighiales</taxon>
        <taxon>Salicaceae</taxon>
        <taxon>Saliceae</taxon>
        <taxon>Salix</taxon>
    </lineage>
</organism>
<comment type="caution">
    <text evidence="2">The sequence shown here is derived from an EMBL/GenBank/DDBJ whole genome shotgun (WGS) entry which is preliminary data.</text>
</comment>
<feature type="region of interest" description="Disordered" evidence="1">
    <location>
        <begin position="66"/>
        <end position="90"/>
    </location>
</feature>
<accession>A0A9Q0PYE3</accession>
<name>A0A9Q0PYE3_SALVM</name>
<dbReference type="OrthoDB" id="848180at2759"/>
<reference evidence="2" key="1">
    <citation type="submission" date="2022-11" db="EMBL/GenBank/DDBJ databases">
        <authorList>
            <person name="Hyden B.L."/>
            <person name="Feng K."/>
            <person name="Yates T."/>
            <person name="Jawdy S."/>
            <person name="Smart L.B."/>
            <person name="Muchero W."/>
        </authorList>
    </citation>
    <scope>NUCLEOTIDE SEQUENCE</scope>
    <source>
        <tissue evidence="2">Shoot tip</tissue>
    </source>
</reference>
<proteinExistence type="predicted"/>
<sequence length="198" mass="21984">MMTMEMLSKEDSLSNANIHQLEDGIQAPSVKSEASVGAFHVYHTSCHILWMLSIEFEIVCNQSVGPKVGKRSKKKNGDKSNSAGKDGTVNTFSNPTVSVFCPECQGTGVNIEGDKLEKTPASHSEVFQYQMKVCDGYRGWMKSPEILDNCSTVYLCRLPFGRKEGTAICRQGYPRKLYLYQIPVDKPAHLARLGLSRT</sequence>
<dbReference type="PANTHER" id="PTHR35497">
    <property type="entry name" value="ACYL-UDP-N-ACETYLGLUCOSAMINE O-ACYLTRANSFERASE"/>
    <property type="match status" value="1"/>
</dbReference>
<protein>
    <submittedName>
        <fullName evidence="2">Uncharacterized protein</fullName>
    </submittedName>
</protein>
<evidence type="ECO:0000313" key="3">
    <source>
        <dbReference type="Proteomes" id="UP001151529"/>
    </source>
</evidence>
<feature type="compositionally biased region" description="Polar residues" evidence="1">
    <location>
        <begin position="79"/>
        <end position="90"/>
    </location>
</feature>